<sequence>MTGSMRDGDVHDDEIRLWREADWWIAKNVETGVTTQGPTRGAALENLDEAVALYAEKIGSEPTDAALCELGIDPADNTTGEQERPDALGTVR</sequence>
<dbReference type="eggNOG" id="arCOG02413">
    <property type="taxonomic scope" value="Archaea"/>
</dbReference>
<organism evidence="2 3">
    <name type="scientific">Natronolimnohabitans innermongolicus JCM 12255</name>
    <dbReference type="NCBI Taxonomy" id="1227499"/>
    <lineage>
        <taxon>Archaea</taxon>
        <taxon>Methanobacteriati</taxon>
        <taxon>Methanobacteriota</taxon>
        <taxon>Stenosarchaea group</taxon>
        <taxon>Halobacteria</taxon>
        <taxon>Halobacteriales</taxon>
        <taxon>Natrialbaceae</taxon>
        <taxon>Natronolimnohabitans</taxon>
    </lineage>
</organism>
<evidence type="ECO:0000313" key="2">
    <source>
        <dbReference type="EMBL" id="ELY54763.1"/>
    </source>
</evidence>
<dbReference type="EMBL" id="AOHZ01000055">
    <property type="protein sequence ID" value="ELY54763.1"/>
    <property type="molecule type" value="Genomic_DNA"/>
</dbReference>
<dbReference type="OrthoDB" id="201961at2157"/>
<feature type="region of interest" description="Disordered" evidence="1">
    <location>
        <begin position="71"/>
        <end position="92"/>
    </location>
</feature>
<dbReference type="Gene3D" id="3.30.160.250">
    <property type="match status" value="1"/>
</dbReference>
<keyword evidence="3" id="KW-1185">Reference proteome</keyword>
<reference evidence="2 3" key="1">
    <citation type="journal article" date="2014" name="PLoS Genet.">
        <title>Phylogenetically driven sequencing of extremely halophilic archaea reveals strategies for static and dynamic osmo-response.</title>
        <authorList>
            <person name="Becker E.A."/>
            <person name="Seitzer P.M."/>
            <person name="Tritt A."/>
            <person name="Larsen D."/>
            <person name="Krusor M."/>
            <person name="Yao A.I."/>
            <person name="Wu D."/>
            <person name="Madern D."/>
            <person name="Eisen J.A."/>
            <person name="Darling A.E."/>
            <person name="Facciotti M.T."/>
        </authorList>
    </citation>
    <scope>NUCLEOTIDE SEQUENCE [LARGE SCALE GENOMIC DNA]</scope>
    <source>
        <strain evidence="2 3">JCM 12255</strain>
    </source>
</reference>
<evidence type="ECO:0000313" key="3">
    <source>
        <dbReference type="Proteomes" id="UP000011602"/>
    </source>
</evidence>
<dbReference type="Pfam" id="PF24113">
    <property type="entry name" value="DUF7387"/>
    <property type="match status" value="1"/>
</dbReference>
<name>L9X2E7_9EURY</name>
<comment type="caution">
    <text evidence="2">The sequence shown here is derived from an EMBL/GenBank/DDBJ whole genome shotgun (WGS) entry which is preliminary data.</text>
</comment>
<gene>
    <name evidence="2" type="ORF">C493_12359</name>
</gene>
<proteinExistence type="predicted"/>
<dbReference type="AlphaFoldDB" id="L9X2E7"/>
<evidence type="ECO:0000256" key="1">
    <source>
        <dbReference type="SAM" id="MobiDB-lite"/>
    </source>
</evidence>
<dbReference type="RefSeq" id="WP_007259750.1">
    <property type="nucleotide sequence ID" value="NZ_AOHZ01000055.1"/>
</dbReference>
<evidence type="ECO:0008006" key="4">
    <source>
        <dbReference type="Google" id="ProtNLM"/>
    </source>
</evidence>
<dbReference type="InterPro" id="IPR055811">
    <property type="entry name" value="DUF7387"/>
</dbReference>
<protein>
    <recommendedName>
        <fullName evidence="4">HicB family protein</fullName>
    </recommendedName>
</protein>
<dbReference type="Proteomes" id="UP000011602">
    <property type="component" value="Unassembled WGS sequence"/>
</dbReference>
<accession>L9X2E7</accession>